<dbReference type="OrthoDB" id="4688552at2"/>
<feature type="transmembrane region" description="Helical" evidence="5">
    <location>
        <begin position="199"/>
        <end position="220"/>
    </location>
</feature>
<keyword evidence="3 5" id="KW-1133">Transmembrane helix</keyword>
<evidence type="ECO:0000256" key="2">
    <source>
        <dbReference type="ARBA" id="ARBA00022692"/>
    </source>
</evidence>
<evidence type="ECO:0000313" key="7">
    <source>
        <dbReference type="EMBL" id="PWK17284.1"/>
    </source>
</evidence>
<evidence type="ECO:0000256" key="4">
    <source>
        <dbReference type="ARBA" id="ARBA00023136"/>
    </source>
</evidence>
<feature type="transmembrane region" description="Helical" evidence="5">
    <location>
        <begin position="71"/>
        <end position="90"/>
    </location>
</feature>
<dbReference type="PIRSF" id="PIRSF015596">
    <property type="entry name" value="5_alpha-SR2"/>
    <property type="match status" value="1"/>
</dbReference>
<feature type="domain" description="3-oxo-5-alpha-steroid 4-dehydrogenase C-terminal" evidence="6">
    <location>
        <begin position="100"/>
        <end position="249"/>
    </location>
</feature>
<evidence type="ECO:0000256" key="3">
    <source>
        <dbReference type="ARBA" id="ARBA00022989"/>
    </source>
</evidence>
<organism evidence="7 8">
    <name type="scientific">Xanthomarina spongicola</name>
    <dbReference type="NCBI Taxonomy" id="570520"/>
    <lineage>
        <taxon>Bacteria</taxon>
        <taxon>Pseudomonadati</taxon>
        <taxon>Bacteroidota</taxon>
        <taxon>Flavobacteriia</taxon>
        <taxon>Flavobacteriales</taxon>
        <taxon>Flavobacteriaceae</taxon>
        <taxon>Xanthomarina</taxon>
    </lineage>
</organism>
<dbReference type="AlphaFoldDB" id="A0A316DGM3"/>
<feature type="transmembrane region" description="Helical" evidence="5">
    <location>
        <begin position="6"/>
        <end position="27"/>
    </location>
</feature>
<evidence type="ECO:0000256" key="1">
    <source>
        <dbReference type="ARBA" id="ARBA00004141"/>
    </source>
</evidence>
<comment type="subcellular location">
    <subcellularLocation>
        <location evidence="1">Membrane</location>
        <topology evidence="1">Multi-pass membrane protein</topology>
    </subcellularLocation>
</comment>
<keyword evidence="2 5" id="KW-0812">Transmembrane</keyword>
<dbReference type="EMBL" id="QGGP01000010">
    <property type="protein sequence ID" value="PWK17284.1"/>
    <property type="molecule type" value="Genomic_DNA"/>
</dbReference>
<sequence length="249" mass="29450">MSLEQFNSICIIWAIIGIATFILLQFVTAPYGRHIKKGWGPEISNKLGWILMELPSFAIILYFYLNFSQSSYAQFLSIFWLIHYFNRTFIFPFRIRTKGKKMPLTIVFSAIFFNFINAGLNGYFLAHFENYSELAFENWTFYLGLTIFVLSFITNQISDNILINLRKPNEVGYKIPNGFLFKYISCPNHLSEMFQWTGFAIMAWNLPATCFLIWTVANLLPRALKHHKWYQEYFDDYPKNRKAIIPKIW</sequence>
<gene>
    <name evidence="7" type="ORF">LX78_02824</name>
</gene>
<evidence type="ECO:0000256" key="5">
    <source>
        <dbReference type="SAM" id="Phobius"/>
    </source>
</evidence>
<proteinExistence type="predicted"/>
<dbReference type="RefSeq" id="WP_109683403.1">
    <property type="nucleotide sequence ID" value="NZ_QGGP01000010.1"/>
</dbReference>
<comment type="caution">
    <text evidence="7">The sequence shown here is derived from an EMBL/GenBank/DDBJ whole genome shotgun (WGS) entry which is preliminary data.</text>
</comment>
<accession>A0A316DGM3</accession>
<dbReference type="GO" id="GO:0003865">
    <property type="term" value="F:3-oxo-5-alpha-steroid 4-dehydrogenase activity"/>
    <property type="evidence" value="ECO:0007669"/>
    <property type="project" value="InterPro"/>
</dbReference>
<keyword evidence="8" id="KW-1185">Reference proteome</keyword>
<dbReference type="PANTHER" id="PTHR10556">
    <property type="entry name" value="3-OXO-5-ALPHA-STEROID 4-DEHYDROGENASE"/>
    <property type="match status" value="1"/>
</dbReference>
<reference evidence="7 8" key="1">
    <citation type="submission" date="2018-05" db="EMBL/GenBank/DDBJ databases">
        <title>Genomic Encyclopedia of Archaeal and Bacterial Type Strains, Phase II (KMG-II): from individual species to whole genera.</title>
        <authorList>
            <person name="Goeker M."/>
        </authorList>
    </citation>
    <scope>NUCLEOTIDE SEQUENCE [LARGE SCALE GENOMIC DNA]</scope>
    <source>
        <strain evidence="7 8">DSM 22637</strain>
    </source>
</reference>
<feature type="transmembrane region" description="Helical" evidence="5">
    <location>
        <begin position="102"/>
        <end position="124"/>
    </location>
</feature>
<name>A0A316DGM3_9FLAO</name>
<dbReference type="InterPro" id="IPR001104">
    <property type="entry name" value="3-oxo-5_a-steroid_4-DH_C"/>
</dbReference>
<dbReference type="Gene3D" id="1.20.120.1630">
    <property type="match status" value="1"/>
</dbReference>
<dbReference type="Pfam" id="PF02544">
    <property type="entry name" value="Steroid_dh"/>
    <property type="match status" value="1"/>
</dbReference>
<dbReference type="Proteomes" id="UP000245430">
    <property type="component" value="Unassembled WGS sequence"/>
</dbReference>
<dbReference type="InterPro" id="IPR039357">
    <property type="entry name" value="SRD5A/TECR"/>
</dbReference>
<evidence type="ECO:0000313" key="8">
    <source>
        <dbReference type="Proteomes" id="UP000245430"/>
    </source>
</evidence>
<dbReference type="PROSITE" id="PS50244">
    <property type="entry name" value="S5A_REDUCTASE"/>
    <property type="match status" value="1"/>
</dbReference>
<dbReference type="InterPro" id="IPR016636">
    <property type="entry name" value="3-oxo-5-alpha-steroid_4-DH"/>
</dbReference>
<dbReference type="GO" id="GO:0008202">
    <property type="term" value="P:steroid metabolic process"/>
    <property type="evidence" value="ECO:0007669"/>
    <property type="project" value="InterPro"/>
</dbReference>
<feature type="transmembrane region" description="Helical" evidence="5">
    <location>
        <begin position="139"/>
        <end position="157"/>
    </location>
</feature>
<dbReference type="FunFam" id="1.20.120.1630:FF:000014">
    <property type="entry name" value="Steroid 5-alpha reductase, putative"/>
    <property type="match status" value="1"/>
</dbReference>
<protein>
    <submittedName>
        <fullName evidence="7">3-oxo-5-alpha-steroid 4-dehydrogenase 1</fullName>
    </submittedName>
</protein>
<evidence type="ECO:0000259" key="6">
    <source>
        <dbReference type="Pfam" id="PF02544"/>
    </source>
</evidence>
<feature type="transmembrane region" description="Helical" evidence="5">
    <location>
        <begin position="47"/>
        <end position="65"/>
    </location>
</feature>
<keyword evidence="4 5" id="KW-0472">Membrane</keyword>
<dbReference type="GO" id="GO:0016020">
    <property type="term" value="C:membrane"/>
    <property type="evidence" value="ECO:0007669"/>
    <property type="project" value="UniProtKB-SubCell"/>
</dbReference>
<dbReference type="PANTHER" id="PTHR10556:SF35">
    <property type="entry name" value="3-OXO-5-ALPHA-STEROID 4-DEHYDROGENASE FAMILY PROTEIN"/>
    <property type="match status" value="1"/>
</dbReference>